<dbReference type="InParanoid" id="A0A067M8I3"/>
<evidence type="ECO:0000256" key="1">
    <source>
        <dbReference type="SAM" id="MobiDB-lite"/>
    </source>
</evidence>
<accession>A0A067M8I3</accession>
<dbReference type="Gene3D" id="2.60.120.260">
    <property type="entry name" value="Galactose-binding domain-like"/>
    <property type="match status" value="2"/>
</dbReference>
<name>A0A067M8I3_BOTB1</name>
<proteinExistence type="predicted"/>
<dbReference type="OrthoDB" id="2576334at2759"/>
<sequence>MRIAPTQLVEFPLPIAHAMSQSAWNFTVDDTSPMFVYQPYGDGNLTGGWATWYSGSGFNTAGGEASVGDSYHLTGFDGASIAFRFYGSAIYVYGTSNSTFDVTLDNTVTNGTASDGLLYSNTALPFGDHNVTITAHPSDGQLLMLDRAVVTAGPTPVQSLEFYNTNSSIKYSGGWSIATDPRNQIPSTANPGPYHKTTTLGDTASLQFTGGSAVAVYGAINWGNWIYGVGVDNSMTQLNGSTWWLVPNALLFFQAGLDPNTSHTISITNTATGNMPLYLNSVIVYGQSPSANGPSTHNPPGNSPSVGGIPVSGISE</sequence>
<protein>
    <submittedName>
        <fullName evidence="2">Uncharacterized protein</fullName>
    </submittedName>
</protein>
<reference evidence="3" key="1">
    <citation type="journal article" date="2014" name="Proc. Natl. Acad. Sci. U.S.A.">
        <title>Extensive sampling of basidiomycete genomes demonstrates inadequacy of the white-rot/brown-rot paradigm for wood decay fungi.</title>
        <authorList>
            <person name="Riley R."/>
            <person name="Salamov A.A."/>
            <person name="Brown D.W."/>
            <person name="Nagy L.G."/>
            <person name="Floudas D."/>
            <person name="Held B.W."/>
            <person name="Levasseur A."/>
            <person name="Lombard V."/>
            <person name="Morin E."/>
            <person name="Otillar R."/>
            <person name="Lindquist E.A."/>
            <person name="Sun H."/>
            <person name="LaButti K.M."/>
            <person name="Schmutz J."/>
            <person name="Jabbour D."/>
            <person name="Luo H."/>
            <person name="Baker S.E."/>
            <person name="Pisabarro A.G."/>
            <person name="Walton J.D."/>
            <person name="Blanchette R.A."/>
            <person name="Henrissat B."/>
            <person name="Martin F."/>
            <person name="Cullen D."/>
            <person name="Hibbett D.S."/>
            <person name="Grigoriev I.V."/>
        </authorList>
    </citation>
    <scope>NUCLEOTIDE SEQUENCE [LARGE SCALE GENOMIC DNA]</scope>
    <source>
        <strain evidence="3">FD-172 SS1</strain>
    </source>
</reference>
<feature type="compositionally biased region" description="Polar residues" evidence="1">
    <location>
        <begin position="289"/>
        <end position="305"/>
    </location>
</feature>
<organism evidence="2 3">
    <name type="scientific">Botryobasidium botryosum (strain FD-172 SS1)</name>
    <dbReference type="NCBI Taxonomy" id="930990"/>
    <lineage>
        <taxon>Eukaryota</taxon>
        <taxon>Fungi</taxon>
        <taxon>Dikarya</taxon>
        <taxon>Basidiomycota</taxon>
        <taxon>Agaricomycotina</taxon>
        <taxon>Agaricomycetes</taxon>
        <taxon>Cantharellales</taxon>
        <taxon>Botryobasidiaceae</taxon>
        <taxon>Botryobasidium</taxon>
    </lineage>
</organism>
<keyword evidence="3" id="KW-1185">Reference proteome</keyword>
<dbReference type="STRING" id="930990.A0A067M8I3"/>
<feature type="region of interest" description="Disordered" evidence="1">
    <location>
        <begin position="289"/>
        <end position="316"/>
    </location>
</feature>
<dbReference type="HOGENOM" id="CLU_879956_0_0_1"/>
<gene>
    <name evidence="2" type="ORF">BOTBODRAFT_470255</name>
</gene>
<evidence type="ECO:0000313" key="3">
    <source>
        <dbReference type="Proteomes" id="UP000027195"/>
    </source>
</evidence>
<dbReference type="AlphaFoldDB" id="A0A067M8I3"/>
<dbReference type="Proteomes" id="UP000027195">
    <property type="component" value="Unassembled WGS sequence"/>
</dbReference>
<evidence type="ECO:0000313" key="2">
    <source>
        <dbReference type="EMBL" id="KDQ11020.1"/>
    </source>
</evidence>
<dbReference type="EMBL" id="KL198062">
    <property type="protein sequence ID" value="KDQ11020.1"/>
    <property type="molecule type" value="Genomic_DNA"/>
</dbReference>